<feature type="chain" id="PRO_5042879543" evidence="2">
    <location>
        <begin position="21"/>
        <end position="471"/>
    </location>
</feature>
<evidence type="ECO:0000256" key="2">
    <source>
        <dbReference type="SAM" id="SignalP"/>
    </source>
</evidence>
<protein>
    <submittedName>
        <fullName evidence="3">Uncharacterized protein</fullName>
    </submittedName>
</protein>
<feature type="compositionally biased region" description="Acidic residues" evidence="1">
    <location>
        <begin position="128"/>
        <end position="188"/>
    </location>
</feature>
<dbReference type="Proteomes" id="UP001374579">
    <property type="component" value="Unassembled WGS sequence"/>
</dbReference>
<evidence type="ECO:0000256" key="1">
    <source>
        <dbReference type="SAM" id="MobiDB-lite"/>
    </source>
</evidence>
<comment type="caution">
    <text evidence="3">The sequence shown here is derived from an EMBL/GenBank/DDBJ whole genome shotgun (WGS) entry which is preliminary data.</text>
</comment>
<evidence type="ECO:0000313" key="4">
    <source>
        <dbReference type="Proteomes" id="UP001374579"/>
    </source>
</evidence>
<proteinExistence type="predicted"/>
<gene>
    <name evidence="3" type="ORF">V1264_021735</name>
</gene>
<accession>A0AAN9FWK4</accession>
<organism evidence="3 4">
    <name type="scientific">Littorina saxatilis</name>
    <dbReference type="NCBI Taxonomy" id="31220"/>
    <lineage>
        <taxon>Eukaryota</taxon>
        <taxon>Metazoa</taxon>
        <taxon>Spiralia</taxon>
        <taxon>Lophotrochozoa</taxon>
        <taxon>Mollusca</taxon>
        <taxon>Gastropoda</taxon>
        <taxon>Caenogastropoda</taxon>
        <taxon>Littorinimorpha</taxon>
        <taxon>Littorinoidea</taxon>
        <taxon>Littorinidae</taxon>
        <taxon>Littorina</taxon>
    </lineage>
</organism>
<keyword evidence="4" id="KW-1185">Reference proteome</keyword>
<dbReference type="EMBL" id="JBAMIC010004070">
    <property type="protein sequence ID" value="KAK7087722.1"/>
    <property type="molecule type" value="Genomic_DNA"/>
</dbReference>
<keyword evidence="2" id="KW-0732">Signal</keyword>
<feature type="signal peptide" evidence="2">
    <location>
        <begin position="1"/>
        <end position="20"/>
    </location>
</feature>
<evidence type="ECO:0000313" key="3">
    <source>
        <dbReference type="EMBL" id="KAK7087722.1"/>
    </source>
</evidence>
<feature type="region of interest" description="Disordered" evidence="1">
    <location>
        <begin position="124"/>
        <end position="213"/>
    </location>
</feature>
<dbReference type="AlphaFoldDB" id="A0AAN9FWK4"/>
<reference evidence="3 4" key="1">
    <citation type="submission" date="2024-02" db="EMBL/GenBank/DDBJ databases">
        <title>Chromosome-scale genome assembly of the rough periwinkle Littorina saxatilis.</title>
        <authorList>
            <person name="De Jode A."/>
            <person name="Faria R."/>
            <person name="Formenti G."/>
            <person name="Sims Y."/>
            <person name="Smith T.P."/>
            <person name="Tracey A."/>
            <person name="Wood J.M.D."/>
            <person name="Zagrodzka Z.B."/>
            <person name="Johannesson K."/>
            <person name="Butlin R.K."/>
            <person name="Leder E.H."/>
        </authorList>
    </citation>
    <scope>NUCLEOTIDE SEQUENCE [LARGE SCALE GENOMIC DNA]</scope>
    <source>
        <strain evidence="3">Snail1</strain>
        <tissue evidence="3">Muscle</tissue>
    </source>
</reference>
<name>A0AAN9FWK4_9CAEN</name>
<feature type="region of interest" description="Disordered" evidence="1">
    <location>
        <begin position="347"/>
        <end position="375"/>
    </location>
</feature>
<sequence length="471" mass="51985">MVAAELRIVLSFSLIVCATAATLPGQMTSSAVNADDKGTSQELELDDLSLPPEVITEALFSQVDLIQDQLEICEEMVRNSLNGDTSVESVNLDEQNNTTTTATTNNSLAQDTSQEIAQLAVKHFGKDSDDDDDDDVENDDDNDDDRDDDDYDDDDDDDVDAIDDDDDDDDDGDDVDANDDDDDVDDHVEETKDRLDSEETSGEVSIFPAEPQENNDIIKRRRKRSVSLEQAMMVTSEEGSKKGQFEDLHNVQVTLRQGRLQRLPVDPAGTIGIGSKDGSVEREHHTDDDLLLMSGPATFSLQDDSRGTTHVGGEGLNKILGMAQKNLSKKPSLESVMKMAKELLGSLKSSNAGERGNVASFDQSHRSSGKTPNVDSVLQLVERLMGSSKAPRQEEASHIKMYDPETEDIFSLSDLPSKLQRQRRKRSVEENLKPERYVPLIGQLVDRLKYLKHSLVVCHALLPPGYPMGNF</sequence>